<comment type="caution">
    <text evidence="1">The sequence shown here is derived from an EMBL/GenBank/DDBJ whole genome shotgun (WGS) entry which is preliminary data.</text>
</comment>
<feature type="non-terminal residue" evidence="1">
    <location>
        <position position="81"/>
    </location>
</feature>
<dbReference type="Proteomes" id="UP000663848">
    <property type="component" value="Unassembled WGS sequence"/>
</dbReference>
<feature type="non-terminal residue" evidence="1">
    <location>
        <position position="1"/>
    </location>
</feature>
<evidence type="ECO:0000313" key="2">
    <source>
        <dbReference type="Proteomes" id="UP000663848"/>
    </source>
</evidence>
<dbReference type="EMBL" id="CAJOBR010081226">
    <property type="protein sequence ID" value="CAF5123835.1"/>
    <property type="molecule type" value="Genomic_DNA"/>
</dbReference>
<gene>
    <name evidence="1" type="ORF">QYT958_LOCUS46233</name>
</gene>
<evidence type="ECO:0000313" key="1">
    <source>
        <dbReference type="EMBL" id="CAF5123835.1"/>
    </source>
</evidence>
<proteinExistence type="predicted"/>
<reference evidence="1" key="1">
    <citation type="submission" date="2021-02" db="EMBL/GenBank/DDBJ databases">
        <authorList>
            <person name="Nowell W R."/>
        </authorList>
    </citation>
    <scope>NUCLEOTIDE SEQUENCE</scope>
</reference>
<name>A0A822FAD0_9BILA</name>
<sequence length="81" mass="9400">REVCYIVNLERIADLNKYLYSNRQLHPLHPIGLLNSKQLLTRGLPKDLSLSPCETLRLNEALQKHNVRSQEVPTLTEYFSP</sequence>
<organism evidence="1 2">
    <name type="scientific">Rotaria socialis</name>
    <dbReference type="NCBI Taxonomy" id="392032"/>
    <lineage>
        <taxon>Eukaryota</taxon>
        <taxon>Metazoa</taxon>
        <taxon>Spiralia</taxon>
        <taxon>Gnathifera</taxon>
        <taxon>Rotifera</taxon>
        <taxon>Eurotatoria</taxon>
        <taxon>Bdelloidea</taxon>
        <taxon>Philodinida</taxon>
        <taxon>Philodinidae</taxon>
        <taxon>Rotaria</taxon>
    </lineage>
</organism>
<dbReference type="AlphaFoldDB" id="A0A822FAD0"/>
<protein>
    <submittedName>
        <fullName evidence="1">Uncharacterized protein</fullName>
    </submittedName>
</protein>
<accession>A0A822FAD0</accession>